<proteinExistence type="predicted"/>
<dbReference type="PANTHER" id="PTHR33408">
    <property type="entry name" value="TRANSPOSASE"/>
    <property type="match status" value="1"/>
</dbReference>
<dbReference type="Pfam" id="PF05598">
    <property type="entry name" value="DUF772"/>
    <property type="match status" value="1"/>
</dbReference>
<evidence type="ECO:0000313" key="2">
    <source>
        <dbReference type="EMBL" id="NGP90301.1"/>
    </source>
</evidence>
<dbReference type="PANTHER" id="PTHR33408:SF2">
    <property type="entry name" value="TRANSPOSASE DDE DOMAIN-CONTAINING PROTEIN"/>
    <property type="match status" value="1"/>
</dbReference>
<dbReference type="EMBL" id="JAALLS010000080">
    <property type="protein sequence ID" value="NGP90301.1"/>
    <property type="molecule type" value="Genomic_DNA"/>
</dbReference>
<dbReference type="InterPro" id="IPR008490">
    <property type="entry name" value="Transposase_InsH_N"/>
</dbReference>
<accession>A0A6M1TE49</accession>
<dbReference type="RefSeq" id="WP_165271520.1">
    <property type="nucleotide sequence ID" value="NZ_JAALLS010000080.1"/>
</dbReference>
<dbReference type="Proteomes" id="UP000479132">
    <property type="component" value="Unassembled WGS sequence"/>
</dbReference>
<evidence type="ECO:0000313" key="3">
    <source>
        <dbReference type="Proteomes" id="UP000479132"/>
    </source>
</evidence>
<sequence length="124" mass="14025">MPQIQPPDRQQLTFMNKLDDMVAPDHPVRLLDAIVDRIIGTDPAPFDHLEATGTVGRRGYSASCLIKLLLYGYIEGISSSRKLQAEAARNIELIWLLSGLEPSYKVIADYRKDYPEQIERVNRG</sequence>
<organism evidence="2 3">
    <name type="scientific">Fodinibius halophilus</name>
    <dbReference type="NCBI Taxonomy" id="1736908"/>
    <lineage>
        <taxon>Bacteria</taxon>
        <taxon>Pseudomonadati</taxon>
        <taxon>Balneolota</taxon>
        <taxon>Balneolia</taxon>
        <taxon>Balneolales</taxon>
        <taxon>Balneolaceae</taxon>
        <taxon>Fodinibius</taxon>
    </lineage>
</organism>
<keyword evidence="3" id="KW-1185">Reference proteome</keyword>
<evidence type="ECO:0000259" key="1">
    <source>
        <dbReference type="Pfam" id="PF05598"/>
    </source>
</evidence>
<name>A0A6M1TE49_9BACT</name>
<comment type="caution">
    <text evidence="2">The sequence shown here is derived from an EMBL/GenBank/DDBJ whole genome shotgun (WGS) entry which is preliminary data.</text>
</comment>
<protein>
    <submittedName>
        <fullName evidence="2">Transposase</fullName>
    </submittedName>
</protein>
<reference evidence="2 3" key="1">
    <citation type="submission" date="2020-02" db="EMBL/GenBank/DDBJ databases">
        <title>Aliifodinibius halophilus 2W32, complete genome.</title>
        <authorList>
            <person name="Li Y."/>
            <person name="Wu S."/>
        </authorList>
    </citation>
    <scope>NUCLEOTIDE SEQUENCE [LARGE SCALE GENOMIC DNA]</scope>
    <source>
        <strain evidence="2 3">2W32</strain>
    </source>
</reference>
<feature type="non-terminal residue" evidence="2">
    <location>
        <position position="124"/>
    </location>
</feature>
<dbReference type="AlphaFoldDB" id="A0A6M1TE49"/>
<gene>
    <name evidence="2" type="ORF">G3569_18250</name>
</gene>
<feature type="domain" description="Transposase InsH N-terminal" evidence="1">
    <location>
        <begin position="17"/>
        <end position="112"/>
    </location>
</feature>